<comment type="caution">
    <text evidence="2">The sequence shown here is derived from an EMBL/GenBank/DDBJ whole genome shotgun (WGS) entry which is preliminary data.</text>
</comment>
<dbReference type="Pfam" id="PF07679">
    <property type="entry name" value="I-set"/>
    <property type="match status" value="3"/>
</dbReference>
<dbReference type="EMBL" id="JAHRIO010091128">
    <property type="protein sequence ID" value="MEQ2188493.1"/>
    <property type="molecule type" value="Genomic_DNA"/>
</dbReference>
<dbReference type="SUPFAM" id="SSF52540">
    <property type="entry name" value="P-loop containing nucleoside triphosphate hydrolases"/>
    <property type="match status" value="1"/>
</dbReference>
<dbReference type="InterPro" id="IPR013098">
    <property type="entry name" value="Ig_I-set"/>
</dbReference>
<keyword evidence="3" id="KW-1185">Reference proteome</keyword>
<dbReference type="PROSITE" id="PS50835">
    <property type="entry name" value="IG_LIKE"/>
    <property type="match status" value="1"/>
</dbReference>
<dbReference type="SMART" id="SM00409">
    <property type="entry name" value="IG"/>
    <property type="match status" value="3"/>
</dbReference>
<feature type="domain" description="Ig-like" evidence="1">
    <location>
        <begin position="523"/>
        <end position="609"/>
    </location>
</feature>
<dbReference type="Pfam" id="PF00004">
    <property type="entry name" value="AAA"/>
    <property type="match status" value="1"/>
</dbReference>
<feature type="non-terminal residue" evidence="2">
    <location>
        <position position="609"/>
    </location>
</feature>
<sequence>MLELSCLLAEELPPEPPPLQRDRVVFFQRLATLYVRYIQVFRQLEEAHSMLVHPQKRRLIRVILTGVMGRVLELKNEMVEKEFSEYHYLDDVLHALKLTPTSRDRFETEEEVIMIIQMAERARQGRLRAKLNKEIRCSQEVHEKAPLIKSILLVGPAGVGKRMLVHAVCQETGATLFDLSPCNTVGKYPGKNGLTMMLHMVFKVARLLQPSVIWIGDTEKMFYKKVPKEEEECLKLIKGEDRVLIMGTTRDPQSADIKALSKMYSKIILIPRQDYGSRYSKDTTHKALDLSSLTKVTDGYTPGHMVKVIKSVVSQERIQELTKRPLTAADFVLPLAKFEPVFQKEEEAIKGLEDMEVSECESCSFEVTLNLAYIEAIWTRDGMQVKSKPSCRISTHGKKHSLILNRVALGDAGLYCFQASEVQTSGRLIVRARDIHIVKELEDVETLERQPVSFLCEVDQVDVDGRWYRDDCRIRAGDNVKIRHQGKTHALLFKSVRPEHAGEIRFTAERVSSYATLTVKELPVQIIRPLRVKIAMYRHRGLLECQVSRPNAQVRWYKNGKELVSSKKHQLISQDIYRQLTIEDVRSSDEDTYTCDAGDDKTSCQLLVE</sequence>
<dbReference type="Gene3D" id="3.40.50.300">
    <property type="entry name" value="P-loop containing nucleotide triphosphate hydrolases"/>
    <property type="match status" value="1"/>
</dbReference>
<reference evidence="2 3" key="1">
    <citation type="submission" date="2021-06" db="EMBL/GenBank/DDBJ databases">
        <authorList>
            <person name="Palmer J.M."/>
        </authorList>
    </citation>
    <scope>NUCLEOTIDE SEQUENCE [LARGE SCALE GENOMIC DNA]</scope>
    <source>
        <strain evidence="2 3">GA_2019</strain>
        <tissue evidence="2">Muscle</tissue>
    </source>
</reference>
<evidence type="ECO:0000259" key="1">
    <source>
        <dbReference type="PROSITE" id="PS50835"/>
    </source>
</evidence>
<dbReference type="SUPFAM" id="SSF48726">
    <property type="entry name" value="Immunoglobulin"/>
    <property type="match status" value="3"/>
</dbReference>
<dbReference type="InterPro" id="IPR027417">
    <property type="entry name" value="P-loop_NTPase"/>
</dbReference>
<accession>A0ABV0PYC2</accession>
<name>A0ABV0PYC2_9TELE</name>
<organism evidence="2 3">
    <name type="scientific">Goodea atripinnis</name>
    <dbReference type="NCBI Taxonomy" id="208336"/>
    <lineage>
        <taxon>Eukaryota</taxon>
        <taxon>Metazoa</taxon>
        <taxon>Chordata</taxon>
        <taxon>Craniata</taxon>
        <taxon>Vertebrata</taxon>
        <taxon>Euteleostomi</taxon>
        <taxon>Actinopterygii</taxon>
        <taxon>Neopterygii</taxon>
        <taxon>Teleostei</taxon>
        <taxon>Neoteleostei</taxon>
        <taxon>Acanthomorphata</taxon>
        <taxon>Ovalentaria</taxon>
        <taxon>Atherinomorphae</taxon>
        <taxon>Cyprinodontiformes</taxon>
        <taxon>Goodeidae</taxon>
        <taxon>Goodea</taxon>
    </lineage>
</organism>
<dbReference type="InterPro" id="IPR003959">
    <property type="entry name" value="ATPase_AAA_core"/>
</dbReference>
<proteinExistence type="predicted"/>
<gene>
    <name evidence="2" type="ORF">GOODEAATRI_015645</name>
</gene>
<dbReference type="InterPro" id="IPR013783">
    <property type="entry name" value="Ig-like_fold"/>
</dbReference>
<dbReference type="InterPro" id="IPR052267">
    <property type="entry name" value="N-DRC_Component"/>
</dbReference>
<dbReference type="CDD" id="cd00096">
    <property type="entry name" value="Ig"/>
    <property type="match status" value="1"/>
</dbReference>
<dbReference type="InterPro" id="IPR003599">
    <property type="entry name" value="Ig_sub"/>
</dbReference>
<dbReference type="InterPro" id="IPR007110">
    <property type="entry name" value="Ig-like_dom"/>
</dbReference>
<dbReference type="Gene3D" id="2.60.40.10">
    <property type="entry name" value="Immunoglobulins"/>
    <property type="match status" value="3"/>
</dbReference>
<protein>
    <recommendedName>
        <fullName evidence="1">Ig-like domain-containing protein</fullName>
    </recommendedName>
</protein>
<dbReference type="Proteomes" id="UP001476798">
    <property type="component" value="Unassembled WGS sequence"/>
</dbReference>
<dbReference type="PANTHER" id="PTHR14690">
    <property type="entry name" value="IQ MOTIF CONTAINING WITH AAA DOMAIN 1"/>
    <property type="match status" value="1"/>
</dbReference>
<evidence type="ECO:0000313" key="3">
    <source>
        <dbReference type="Proteomes" id="UP001476798"/>
    </source>
</evidence>
<dbReference type="PANTHER" id="PTHR14690:SF10">
    <property type="entry name" value="IQ AND AAA DOMAIN-CONTAINING PROTEIN-LIKE"/>
    <property type="match status" value="1"/>
</dbReference>
<dbReference type="InterPro" id="IPR036179">
    <property type="entry name" value="Ig-like_dom_sf"/>
</dbReference>
<evidence type="ECO:0000313" key="2">
    <source>
        <dbReference type="EMBL" id="MEQ2188493.1"/>
    </source>
</evidence>